<organism evidence="1 2">
    <name type="scientific">Mesobacillus zeae</name>
    <dbReference type="NCBI Taxonomy" id="1917180"/>
    <lineage>
        <taxon>Bacteria</taxon>
        <taxon>Bacillati</taxon>
        <taxon>Bacillota</taxon>
        <taxon>Bacilli</taxon>
        <taxon>Bacillales</taxon>
        <taxon>Bacillaceae</taxon>
        <taxon>Mesobacillus</taxon>
    </lineage>
</organism>
<keyword evidence="2" id="KW-1185">Reference proteome</keyword>
<dbReference type="OrthoDB" id="2842340at2"/>
<dbReference type="EMBL" id="QWVT01000015">
    <property type="protein sequence ID" value="RID85587.1"/>
    <property type="molecule type" value="Genomic_DNA"/>
</dbReference>
<gene>
    <name evidence="1" type="ORF">D1970_08490</name>
</gene>
<dbReference type="RefSeq" id="WP_119112440.1">
    <property type="nucleotide sequence ID" value="NZ_CBCSEO010000002.1"/>
</dbReference>
<sequence length="204" mass="23725">MNFSEFTNPEHWFGGFYELSIEFHPVGDNKRLNQALIALQNFKFFNGLWKERQDFQLNSITLPINIDDERVNPFYGTLILSDGNTLPCLISVIKIEGESDWLDISIPQATLEQFYPYKYPLTKELNTWLAKVDEILIRIAETIYNHSPFELAMIGEEISGYTNQEEFTLVDSGRITCILPIRLHKCLGIQEKGEELSKQLRLFR</sequence>
<dbReference type="AlphaFoldDB" id="A0A398B718"/>
<evidence type="ECO:0000313" key="2">
    <source>
        <dbReference type="Proteomes" id="UP000265816"/>
    </source>
</evidence>
<proteinExistence type="predicted"/>
<protein>
    <submittedName>
        <fullName evidence="1">Uncharacterized protein</fullName>
    </submittedName>
</protein>
<reference evidence="1 2" key="1">
    <citation type="submission" date="2018-08" db="EMBL/GenBank/DDBJ databases">
        <title>Bacillus jemisoniae sp. nov., Bacillus chryseoplanitiae sp. nov., Bacillus resnikiae sp. nov., and Bacillus frankliniae sp. nov., isolated from Viking spacecraft and associated surfaces.</title>
        <authorList>
            <person name="Seuylemezian A."/>
            <person name="Vaishampayan P."/>
        </authorList>
    </citation>
    <scope>NUCLEOTIDE SEQUENCE [LARGE SCALE GENOMIC DNA]</scope>
    <source>
        <strain evidence="1 2">JJ-247</strain>
    </source>
</reference>
<dbReference type="Proteomes" id="UP000265816">
    <property type="component" value="Unassembled WGS sequence"/>
</dbReference>
<comment type="caution">
    <text evidence="1">The sequence shown here is derived from an EMBL/GenBank/DDBJ whole genome shotgun (WGS) entry which is preliminary data.</text>
</comment>
<accession>A0A398B718</accession>
<evidence type="ECO:0000313" key="1">
    <source>
        <dbReference type="EMBL" id="RID85587.1"/>
    </source>
</evidence>
<name>A0A398B718_9BACI</name>